<keyword evidence="2 4" id="KW-0238">DNA-binding</keyword>
<dbReference type="SUPFAM" id="SSF46689">
    <property type="entry name" value="Homeodomain-like"/>
    <property type="match status" value="1"/>
</dbReference>
<protein>
    <submittedName>
        <fullName evidence="6">TetR/AcrR family transcriptional regulator</fullName>
    </submittedName>
</protein>
<name>A0A411PGY9_9GAMM</name>
<dbReference type="InterPro" id="IPR023772">
    <property type="entry name" value="DNA-bd_HTH_TetR-type_CS"/>
</dbReference>
<dbReference type="EMBL" id="CP036200">
    <property type="protein sequence ID" value="QBF82866.1"/>
    <property type="molecule type" value="Genomic_DNA"/>
</dbReference>
<keyword evidence="1" id="KW-0805">Transcription regulation</keyword>
<dbReference type="Pfam" id="PF00440">
    <property type="entry name" value="TetR_N"/>
    <property type="match status" value="1"/>
</dbReference>
<sequence>MKAGRKRTFDREQALDEAMRVFWENGYFGTSIAQLAQALAINPPSLYSAFGNKEQLYQQVLVFYYQRYITPCYNLLDIEQDKDPKLQLMSHLQALIELFTAGDTPTGCLFIKSINEAENAAFPADVLLQLEQIGKEIFQTIAMFIERKLKPTQGAKQVELLTNSLLIVSNGIAVQARAGQSKEALENVAQHCVKQLMAS</sequence>
<accession>A0A411PGY9</accession>
<dbReference type="InterPro" id="IPR001647">
    <property type="entry name" value="HTH_TetR"/>
</dbReference>
<dbReference type="Gene3D" id="1.10.10.60">
    <property type="entry name" value="Homeodomain-like"/>
    <property type="match status" value="1"/>
</dbReference>
<dbReference type="OrthoDB" id="270177at2"/>
<keyword evidence="3" id="KW-0804">Transcription</keyword>
<feature type="DNA-binding region" description="H-T-H motif" evidence="4">
    <location>
        <begin position="31"/>
        <end position="50"/>
    </location>
</feature>
<evidence type="ECO:0000259" key="5">
    <source>
        <dbReference type="PROSITE" id="PS50977"/>
    </source>
</evidence>
<organism evidence="6 7">
    <name type="scientific">Shewanella maritima</name>
    <dbReference type="NCBI Taxonomy" id="2520507"/>
    <lineage>
        <taxon>Bacteria</taxon>
        <taxon>Pseudomonadati</taxon>
        <taxon>Pseudomonadota</taxon>
        <taxon>Gammaproteobacteria</taxon>
        <taxon>Alteromonadales</taxon>
        <taxon>Shewanellaceae</taxon>
        <taxon>Shewanella</taxon>
    </lineage>
</organism>
<evidence type="ECO:0000256" key="4">
    <source>
        <dbReference type="PROSITE-ProRule" id="PRU00335"/>
    </source>
</evidence>
<dbReference type="InterPro" id="IPR009057">
    <property type="entry name" value="Homeodomain-like_sf"/>
</dbReference>
<evidence type="ECO:0000256" key="1">
    <source>
        <dbReference type="ARBA" id="ARBA00023015"/>
    </source>
</evidence>
<proteinExistence type="predicted"/>
<evidence type="ECO:0000256" key="3">
    <source>
        <dbReference type="ARBA" id="ARBA00023163"/>
    </source>
</evidence>
<reference evidence="6 7" key="1">
    <citation type="submission" date="2019-02" db="EMBL/GenBank/DDBJ databases">
        <title>Shewanella sp. D4-2 isolated from Dokdo Island.</title>
        <authorList>
            <person name="Baek K."/>
        </authorList>
    </citation>
    <scope>NUCLEOTIDE SEQUENCE [LARGE SCALE GENOMIC DNA]</scope>
    <source>
        <strain evidence="6 7">D4-2</strain>
    </source>
</reference>
<dbReference type="KEGG" id="smai:EXU30_09280"/>
<dbReference type="PROSITE" id="PS50977">
    <property type="entry name" value="HTH_TETR_2"/>
    <property type="match status" value="1"/>
</dbReference>
<gene>
    <name evidence="6" type="ORF">EXU30_09280</name>
</gene>
<dbReference type="AlphaFoldDB" id="A0A411PGY9"/>
<dbReference type="RefSeq" id="WP_130599421.1">
    <property type="nucleotide sequence ID" value="NZ_CP036200.1"/>
</dbReference>
<feature type="domain" description="HTH tetR-type" evidence="5">
    <location>
        <begin position="8"/>
        <end position="68"/>
    </location>
</feature>
<evidence type="ECO:0000313" key="6">
    <source>
        <dbReference type="EMBL" id="QBF82866.1"/>
    </source>
</evidence>
<dbReference type="SUPFAM" id="SSF48498">
    <property type="entry name" value="Tetracyclin repressor-like, C-terminal domain"/>
    <property type="match status" value="1"/>
</dbReference>
<keyword evidence="7" id="KW-1185">Reference proteome</keyword>
<dbReference type="Gene3D" id="1.10.357.10">
    <property type="entry name" value="Tetracycline Repressor, domain 2"/>
    <property type="match status" value="1"/>
</dbReference>
<dbReference type="GO" id="GO:0003677">
    <property type="term" value="F:DNA binding"/>
    <property type="evidence" value="ECO:0007669"/>
    <property type="project" value="UniProtKB-UniRule"/>
</dbReference>
<dbReference type="PRINTS" id="PR00455">
    <property type="entry name" value="HTHTETR"/>
</dbReference>
<dbReference type="PANTHER" id="PTHR47506:SF1">
    <property type="entry name" value="HTH-TYPE TRANSCRIPTIONAL REGULATOR YJDC"/>
    <property type="match status" value="1"/>
</dbReference>
<dbReference type="PANTHER" id="PTHR47506">
    <property type="entry name" value="TRANSCRIPTIONAL REGULATORY PROTEIN"/>
    <property type="match status" value="1"/>
</dbReference>
<evidence type="ECO:0000256" key="2">
    <source>
        <dbReference type="ARBA" id="ARBA00023125"/>
    </source>
</evidence>
<evidence type="ECO:0000313" key="7">
    <source>
        <dbReference type="Proteomes" id="UP000291106"/>
    </source>
</evidence>
<dbReference type="PROSITE" id="PS01081">
    <property type="entry name" value="HTH_TETR_1"/>
    <property type="match status" value="1"/>
</dbReference>
<dbReference type="InterPro" id="IPR036271">
    <property type="entry name" value="Tet_transcr_reg_TetR-rel_C_sf"/>
</dbReference>
<dbReference type="Proteomes" id="UP000291106">
    <property type="component" value="Chromosome"/>
</dbReference>